<gene>
    <name evidence="13" type="ORF">OIU83_21990</name>
</gene>
<dbReference type="InterPro" id="IPR038354">
    <property type="entry name" value="VKOR_sf"/>
</dbReference>
<dbReference type="EMBL" id="JAOZEW010000033">
    <property type="protein sequence ID" value="MCV9930346.1"/>
    <property type="molecule type" value="Genomic_DNA"/>
</dbReference>
<protein>
    <submittedName>
        <fullName evidence="13">Thioredoxin domain-containing protein</fullName>
    </submittedName>
</protein>
<dbReference type="Pfam" id="PF13462">
    <property type="entry name" value="Thioredoxin_4"/>
    <property type="match status" value="1"/>
</dbReference>
<evidence type="ECO:0000313" key="13">
    <source>
        <dbReference type="EMBL" id="MCV9930346.1"/>
    </source>
</evidence>
<sequence length="521" mass="60912">MKENFNYLFQYLEKESISIDKSEFSFQIQSHPNYPTLLSIVDTLSFFNITNGAIHVDFLDIECLSGRFVALLNEDQKLPEPYFLERNGDDYFYLKEKKAIKISKLELERIWNGIVLLVEKSETDTEVNQIKKSSFWVLPFLCSVLFFLYLSQLRINWETKLFFAFPVIGIIFSIGALKDLFGTKSELLNSFCNMKPTTSCSTVVASNKWKIFEIINFSDLSMIFFTSQFLLLFLSLLLGDTITYFAIQKILLLAAIPILLLSLYYQKVVEKKWCPICLAITTVILLEIIYLFLLGSVTFIFYTTSLIIFALVTLLVITAWSSLKKNLYNQKELKEYQLKSIRFERNYEIFKNSLFSKEKNDVIESPIILGNKYSKTIITIISNPFCGHCEGVHEIIDAILEKYHEEVQVQIILKTNLDKENEDAKKMFRSLINIYMQDGESRFTKALNKWFESKNLEEWLSLFSGSATSEFDTIFRSQNRWCEDNDFSFTPVIFINGYEYPQSYDRKNLTFFVKDIIEDEF</sequence>
<dbReference type="GO" id="GO:0016491">
    <property type="term" value="F:oxidoreductase activity"/>
    <property type="evidence" value="ECO:0007669"/>
    <property type="project" value="UniProtKB-KW"/>
</dbReference>
<feature type="transmembrane region" description="Helical" evidence="10">
    <location>
        <begin position="299"/>
        <end position="323"/>
    </location>
</feature>
<feature type="transmembrane region" description="Helical" evidence="10">
    <location>
        <begin position="135"/>
        <end position="155"/>
    </location>
</feature>
<evidence type="ECO:0000256" key="5">
    <source>
        <dbReference type="ARBA" id="ARBA00022989"/>
    </source>
</evidence>
<evidence type="ECO:0000256" key="7">
    <source>
        <dbReference type="ARBA" id="ARBA00023136"/>
    </source>
</evidence>
<accession>A0A9X2ZFB4</accession>
<dbReference type="AlphaFoldDB" id="A0A9X2ZFB4"/>
<dbReference type="Pfam" id="PF07884">
    <property type="entry name" value="VKOR"/>
    <property type="match status" value="1"/>
</dbReference>
<keyword evidence="3 10" id="KW-0812">Transmembrane</keyword>
<evidence type="ECO:0000256" key="2">
    <source>
        <dbReference type="ARBA" id="ARBA00006214"/>
    </source>
</evidence>
<keyword evidence="14" id="KW-1185">Reference proteome</keyword>
<evidence type="ECO:0000259" key="12">
    <source>
        <dbReference type="Pfam" id="PF13462"/>
    </source>
</evidence>
<dbReference type="SUPFAM" id="SSF52833">
    <property type="entry name" value="Thioredoxin-like"/>
    <property type="match status" value="1"/>
</dbReference>
<evidence type="ECO:0000256" key="9">
    <source>
        <dbReference type="ARBA" id="ARBA00023284"/>
    </source>
</evidence>
<feature type="transmembrane region" description="Helical" evidence="10">
    <location>
        <begin position="217"/>
        <end position="238"/>
    </location>
</feature>
<dbReference type="Gene3D" id="1.20.1440.130">
    <property type="entry name" value="VKOR domain"/>
    <property type="match status" value="1"/>
</dbReference>
<evidence type="ECO:0000256" key="6">
    <source>
        <dbReference type="ARBA" id="ARBA00023002"/>
    </source>
</evidence>
<keyword evidence="7 10" id="KW-0472">Membrane</keyword>
<evidence type="ECO:0000256" key="1">
    <source>
        <dbReference type="ARBA" id="ARBA00004141"/>
    </source>
</evidence>
<dbReference type="GO" id="GO:0016020">
    <property type="term" value="C:membrane"/>
    <property type="evidence" value="ECO:0007669"/>
    <property type="project" value="UniProtKB-SubCell"/>
</dbReference>
<dbReference type="Gene3D" id="3.40.30.10">
    <property type="entry name" value="Glutaredoxin"/>
    <property type="match status" value="1"/>
</dbReference>
<evidence type="ECO:0000256" key="10">
    <source>
        <dbReference type="SAM" id="Phobius"/>
    </source>
</evidence>
<evidence type="ECO:0000259" key="11">
    <source>
        <dbReference type="Pfam" id="PF07884"/>
    </source>
</evidence>
<organism evidence="13 14">
    <name type="scientific">Flavobacterium shii</name>
    <dbReference type="NCBI Taxonomy" id="2987687"/>
    <lineage>
        <taxon>Bacteria</taxon>
        <taxon>Pseudomonadati</taxon>
        <taxon>Bacteroidota</taxon>
        <taxon>Flavobacteriia</taxon>
        <taxon>Flavobacteriales</taxon>
        <taxon>Flavobacteriaceae</taxon>
        <taxon>Flavobacterium</taxon>
    </lineage>
</organism>
<feature type="domain" description="Vitamin K epoxide reductase" evidence="11">
    <location>
        <begin position="163"/>
        <end position="290"/>
    </location>
</feature>
<keyword evidence="9" id="KW-0676">Redox-active center</keyword>
<feature type="transmembrane region" description="Helical" evidence="10">
    <location>
        <begin position="161"/>
        <end position="181"/>
    </location>
</feature>
<dbReference type="InterPro" id="IPR036249">
    <property type="entry name" value="Thioredoxin-like_sf"/>
</dbReference>
<keyword evidence="8" id="KW-1015">Disulfide bond</keyword>
<keyword evidence="4" id="KW-0874">Quinone</keyword>
<name>A0A9X2ZFB4_9FLAO</name>
<feature type="domain" description="Thioredoxin-like fold" evidence="12">
    <location>
        <begin position="366"/>
        <end position="513"/>
    </location>
</feature>
<dbReference type="PROSITE" id="PS00194">
    <property type="entry name" value="THIOREDOXIN_1"/>
    <property type="match status" value="1"/>
</dbReference>
<proteinExistence type="inferred from homology"/>
<dbReference type="CDD" id="cd02972">
    <property type="entry name" value="DsbA_family"/>
    <property type="match status" value="1"/>
</dbReference>
<evidence type="ECO:0000256" key="4">
    <source>
        <dbReference type="ARBA" id="ARBA00022719"/>
    </source>
</evidence>
<comment type="caution">
    <text evidence="13">The sequence shown here is derived from an EMBL/GenBank/DDBJ whole genome shotgun (WGS) entry which is preliminary data.</text>
</comment>
<dbReference type="CDD" id="cd12921">
    <property type="entry name" value="VKOR_4"/>
    <property type="match status" value="1"/>
</dbReference>
<dbReference type="Proteomes" id="UP001151079">
    <property type="component" value="Unassembled WGS sequence"/>
</dbReference>
<dbReference type="RefSeq" id="WP_264208421.1">
    <property type="nucleotide sequence ID" value="NZ_JAOZEW010000033.1"/>
</dbReference>
<evidence type="ECO:0000256" key="8">
    <source>
        <dbReference type="ARBA" id="ARBA00023157"/>
    </source>
</evidence>
<dbReference type="GO" id="GO:0048038">
    <property type="term" value="F:quinone binding"/>
    <property type="evidence" value="ECO:0007669"/>
    <property type="project" value="UniProtKB-KW"/>
</dbReference>
<keyword evidence="6" id="KW-0560">Oxidoreductase</keyword>
<feature type="transmembrane region" description="Helical" evidence="10">
    <location>
        <begin position="244"/>
        <end position="264"/>
    </location>
</feature>
<feature type="transmembrane region" description="Helical" evidence="10">
    <location>
        <begin position="276"/>
        <end position="293"/>
    </location>
</feature>
<evidence type="ECO:0000313" key="14">
    <source>
        <dbReference type="Proteomes" id="UP001151079"/>
    </source>
</evidence>
<reference evidence="13" key="1">
    <citation type="submission" date="2022-10" db="EMBL/GenBank/DDBJ databases">
        <title>Two novel species of Flavobacterium.</title>
        <authorList>
            <person name="Liu Q."/>
            <person name="Xin Y.-H."/>
        </authorList>
    </citation>
    <scope>NUCLEOTIDE SEQUENCE</scope>
    <source>
        <strain evidence="13">LS1R49</strain>
    </source>
</reference>
<dbReference type="InterPro" id="IPR012932">
    <property type="entry name" value="VKOR"/>
</dbReference>
<dbReference type="InterPro" id="IPR012336">
    <property type="entry name" value="Thioredoxin-like_fold"/>
</dbReference>
<evidence type="ECO:0000256" key="3">
    <source>
        <dbReference type="ARBA" id="ARBA00022692"/>
    </source>
</evidence>
<keyword evidence="5 10" id="KW-1133">Transmembrane helix</keyword>
<dbReference type="InterPro" id="IPR017937">
    <property type="entry name" value="Thioredoxin_CS"/>
</dbReference>
<comment type="similarity">
    <text evidence="2">Belongs to the VKOR family.</text>
</comment>
<comment type="subcellular location">
    <subcellularLocation>
        <location evidence="1">Membrane</location>
        <topology evidence="1">Multi-pass membrane protein</topology>
    </subcellularLocation>
</comment>